<evidence type="ECO:0000313" key="6">
    <source>
        <dbReference type="RefSeq" id="XP_024886191.1"/>
    </source>
</evidence>
<dbReference type="RefSeq" id="XP_024886191.1">
    <property type="nucleotide sequence ID" value="XM_025030423.1"/>
</dbReference>
<dbReference type="InterPro" id="IPR039353">
    <property type="entry name" value="TF_Adf1"/>
</dbReference>
<feature type="compositionally biased region" description="Acidic residues" evidence="2">
    <location>
        <begin position="133"/>
        <end position="143"/>
    </location>
</feature>
<keyword evidence="1" id="KW-0539">Nucleus</keyword>
<gene>
    <name evidence="6" type="primary">LOC112463816</name>
</gene>
<dbReference type="PANTHER" id="PTHR12243">
    <property type="entry name" value="MADF DOMAIN TRANSCRIPTION FACTOR"/>
    <property type="match status" value="1"/>
</dbReference>
<dbReference type="PANTHER" id="PTHR12243:SF67">
    <property type="entry name" value="COREPRESSOR OF PANGOLIN, ISOFORM A-RELATED"/>
    <property type="match status" value="1"/>
</dbReference>
<dbReference type="PROSITE" id="PS51031">
    <property type="entry name" value="BESS"/>
    <property type="match status" value="1"/>
</dbReference>
<proteinExistence type="predicted"/>
<dbReference type="OrthoDB" id="7571832at2759"/>
<dbReference type="GO" id="GO:0005667">
    <property type="term" value="C:transcription regulator complex"/>
    <property type="evidence" value="ECO:0007669"/>
    <property type="project" value="TreeGrafter"/>
</dbReference>
<evidence type="ECO:0000313" key="5">
    <source>
        <dbReference type="Proteomes" id="UP000504618"/>
    </source>
</evidence>
<sequence>MAPFDTDKFIQEIEARPVVWNTTCLKFGNRLQRGKAWEELAVMFIPNFEKMDSAKKSNTIAGLQRRWKSLKDSFNRELGIIDKIKRGKMQDTGRKTYVYFKQLSFLNSRNKKASQENTSQSRSTCHERTSDNYSEDESQEDETNSVNQTTPTAPTPQPQKRKRVLEQNQIGGDLGRDLRRDLGGNLGGDLRRDLGGNLGRDLGGDLGRDLRGDLGRDLERELGGELGKDLRRDLGGLERGFHLLAANMEKITIALTAKDDPDRHFLMSLLPHYKTIPEQTKLDVQVDMINLIKRYQLQLYPRPY</sequence>
<dbReference type="GeneID" id="112463816"/>
<dbReference type="SMART" id="SM00595">
    <property type="entry name" value="MADF"/>
    <property type="match status" value="1"/>
</dbReference>
<dbReference type="InterPro" id="IPR006578">
    <property type="entry name" value="MADF-dom"/>
</dbReference>
<evidence type="ECO:0000256" key="1">
    <source>
        <dbReference type="PROSITE-ProRule" id="PRU00371"/>
    </source>
</evidence>
<protein>
    <submittedName>
        <fullName evidence="6">Uncharacterized protein LOC112463816</fullName>
    </submittedName>
</protein>
<comment type="subcellular location">
    <subcellularLocation>
        <location evidence="1">Nucleus</location>
    </subcellularLocation>
</comment>
<dbReference type="GO" id="GO:0006357">
    <property type="term" value="P:regulation of transcription by RNA polymerase II"/>
    <property type="evidence" value="ECO:0007669"/>
    <property type="project" value="TreeGrafter"/>
</dbReference>
<feature type="region of interest" description="Disordered" evidence="2">
    <location>
        <begin position="109"/>
        <end position="163"/>
    </location>
</feature>
<evidence type="ECO:0000259" key="3">
    <source>
        <dbReference type="PROSITE" id="PS51029"/>
    </source>
</evidence>
<dbReference type="InterPro" id="IPR004210">
    <property type="entry name" value="BESS_motif"/>
</dbReference>
<feature type="domain" description="BESS" evidence="4">
    <location>
        <begin position="259"/>
        <end position="298"/>
    </location>
</feature>
<evidence type="ECO:0000256" key="2">
    <source>
        <dbReference type="SAM" id="MobiDB-lite"/>
    </source>
</evidence>
<name>A0A6J1QZ84_9HYME</name>
<dbReference type="AlphaFoldDB" id="A0A6J1QZ84"/>
<dbReference type="Pfam" id="PF10545">
    <property type="entry name" value="MADF_DNA_bdg"/>
    <property type="match status" value="1"/>
</dbReference>
<feature type="domain" description="MADF" evidence="3">
    <location>
        <begin position="8"/>
        <end position="111"/>
    </location>
</feature>
<keyword evidence="5" id="KW-1185">Reference proteome</keyword>
<dbReference type="GO" id="GO:0005634">
    <property type="term" value="C:nucleus"/>
    <property type="evidence" value="ECO:0007669"/>
    <property type="project" value="UniProtKB-SubCell"/>
</dbReference>
<evidence type="ECO:0000259" key="4">
    <source>
        <dbReference type="PROSITE" id="PS51031"/>
    </source>
</evidence>
<dbReference type="PROSITE" id="PS51029">
    <property type="entry name" value="MADF"/>
    <property type="match status" value="1"/>
</dbReference>
<dbReference type="GO" id="GO:0003677">
    <property type="term" value="F:DNA binding"/>
    <property type="evidence" value="ECO:0007669"/>
    <property type="project" value="InterPro"/>
</dbReference>
<organism evidence="5 6">
    <name type="scientific">Temnothorax curvispinosus</name>
    <dbReference type="NCBI Taxonomy" id="300111"/>
    <lineage>
        <taxon>Eukaryota</taxon>
        <taxon>Metazoa</taxon>
        <taxon>Ecdysozoa</taxon>
        <taxon>Arthropoda</taxon>
        <taxon>Hexapoda</taxon>
        <taxon>Insecta</taxon>
        <taxon>Pterygota</taxon>
        <taxon>Neoptera</taxon>
        <taxon>Endopterygota</taxon>
        <taxon>Hymenoptera</taxon>
        <taxon>Apocrita</taxon>
        <taxon>Aculeata</taxon>
        <taxon>Formicoidea</taxon>
        <taxon>Formicidae</taxon>
        <taxon>Myrmicinae</taxon>
        <taxon>Temnothorax</taxon>
    </lineage>
</organism>
<reference evidence="6" key="1">
    <citation type="submission" date="2025-08" db="UniProtKB">
        <authorList>
            <consortium name="RefSeq"/>
        </authorList>
    </citation>
    <scope>IDENTIFICATION</scope>
    <source>
        <tissue evidence="6">Whole body</tissue>
    </source>
</reference>
<accession>A0A6J1QZ84</accession>
<dbReference type="Proteomes" id="UP000504618">
    <property type="component" value="Unplaced"/>
</dbReference>
<dbReference type="Pfam" id="PF02944">
    <property type="entry name" value="BESS"/>
    <property type="match status" value="1"/>
</dbReference>